<keyword evidence="3" id="KW-1185">Reference proteome</keyword>
<dbReference type="Gramene" id="Pp3c22_12670V3.1">
    <property type="protein sequence ID" value="Pp3c22_12670V3.1"/>
    <property type="gene ID" value="Pp3c22_12670"/>
</dbReference>
<accession>A0A2K1IN93</accession>
<dbReference type="InParanoid" id="A0A2K1IN93"/>
<protein>
    <submittedName>
        <fullName evidence="1 2">Uncharacterized protein</fullName>
    </submittedName>
</protein>
<organism evidence="1">
    <name type="scientific">Physcomitrium patens</name>
    <name type="common">Spreading-leaved earth moss</name>
    <name type="synonym">Physcomitrella patens</name>
    <dbReference type="NCBI Taxonomy" id="3218"/>
    <lineage>
        <taxon>Eukaryota</taxon>
        <taxon>Viridiplantae</taxon>
        <taxon>Streptophyta</taxon>
        <taxon>Embryophyta</taxon>
        <taxon>Bryophyta</taxon>
        <taxon>Bryophytina</taxon>
        <taxon>Bryopsida</taxon>
        <taxon>Funariidae</taxon>
        <taxon>Funariales</taxon>
        <taxon>Funariaceae</taxon>
        <taxon>Physcomitrium</taxon>
    </lineage>
</organism>
<evidence type="ECO:0000313" key="1">
    <source>
        <dbReference type="EMBL" id="PNR30740.1"/>
    </source>
</evidence>
<gene>
    <name evidence="1" type="ORF">PHYPA_027056</name>
</gene>
<dbReference type="AlphaFoldDB" id="A0A2K1IN93"/>
<dbReference type="EnsemblPlants" id="Pp3c22_12670V3.1">
    <property type="protein sequence ID" value="Pp3c22_12670V3.1"/>
    <property type="gene ID" value="Pp3c22_12670"/>
</dbReference>
<name>A0A2K1IN93_PHYPA</name>
<reference evidence="2" key="3">
    <citation type="submission" date="2020-12" db="UniProtKB">
        <authorList>
            <consortium name="EnsemblPlants"/>
        </authorList>
    </citation>
    <scope>IDENTIFICATION</scope>
</reference>
<reference evidence="1 3" key="1">
    <citation type="journal article" date="2008" name="Science">
        <title>The Physcomitrella genome reveals evolutionary insights into the conquest of land by plants.</title>
        <authorList>
            <person name="Rensing S."/>
            <person name="Lang D."/>
            <person name="Zimmer A."/>
            <person name="Terry A."/>
            <person name="Salamov A."/>
            <person name="Shapiro H."/>
            <person name="Nishiyama T."/>
            <person name="Perroud P.-F."/>
            <person name="Lindquist E."/>
            <person name="Kamisugi Y."/>
            <person name="Tanahashi T."/>
            <person name="Sakakibara K."/>
            <person name="Fujita T."/>
            <person name="Oishi K."/>
            <person name="Shin-I T."/>
            <person name="Kuroki Y."/>
            <person name="Toyoda A."/>
            <person name="Suzuki Y."/>
            <person name="Hashimoto A."/>
            <person name="Yamaguchi K."/>
            <person name="Sugano A."/>
            <person name="Kohara Y."/>
            <person name="Fujiyama A."/>
            <person name="Anterola A."/>
            <person name="Aoki S."/>
            <person name="Ashton N."/>
            <person name="Barbazuk W.B."/>
            <person name="Barker E."/>
            <person name="Bennetzen J."/>
            <person name="Bezanilla M."/>
            <person name="Blankenship R."/>
            <person name="Cho S.H."/>
            <person name="Dutcher S."/>
            <person name="Estelle M."/>
            <person name="Fawcett J.A."/>
            <person name="Gundlach H."/>
            <person name="Hanada K."/>
            <person name="Heyl A."/>
            <person name="Hicks K.A."/>
            <person name="Hugh J."/>
            <person name="Lohr M."/>
            <person name="Mayer K."/>
            <person name="Melkozernov A."/>
            <person name="Murata T."/>
            <person name="Nelson D."/>
            <person name="Pils B."/>
            <person name="Prigge M."/>
            <person name="Reiss B."/>
            <person name="Renner T."/>
            <person name="Rombauts S."/>
            <person name="Rushton P."/>
            <person name="Sanderfoot A."/>
            <person name="Schween G."/>
            <person name="Shiu S.-H."/>
            <person name="Stueber K."/>
            <person name="Theodoulou F.L."/>
            <person name="Tu H."/>
            <person name="Van de Peer Y."/>
            <person name="Verrier P.J."/>
            <person name="Waters E."/>
            <person name="Wood A."/>
            <person name="Yang L."/>
            <person name="Cove D."/>
            <person name="Cuming A."/>
            <person name="Hasebe M."/>
            <person name="Lucas S."/>
            <person name="Mishler D.B."/>
            <person name="Reski R."/>
            <person name="Grigoriev I."/>
            <person name="Quatrano R.S."/>
            <person name="Boore J.L."/>
        </authorList>
    </citation>
    <scope>NUCLEOTIDE SEQUENCE [LARGE SCALE GENOMIC DNA]</scope>
    <source>
        <strain evidence="2 3">cv. Gransden 2004</strain>
    </source>
</reference>
<dbReference type="Proteomes" id="UP000006727">
    <property type="component" value="Chromosome 22"/>
</dbReference>
<evidence type="ECO:0000313" key="2">
    <source>
        <dbReference type="EnsemblPlants" id="Pp3c22_12670V3.1"/>
    </source>
</evidence>
<proteinExistence type="predicted"/>
<dbReference type="EMBL" id="ABEU02000022">
    <property type="protein sequence ID" value="PNR30740.1"/>
    <property type="molecule type" value="Genomic_DNA"/>
</dbReference>
<reference evidence="1 3" key="2">
    <citation type="journal article" date="2018" name="Plant J.">
        <title>The Physcomitrella patens chromosome-scale assembly reveals moss genome structure and evolution.</title>
        <authorList>
            <person name="Lang D."/>
            <person name="Ullrich K.K."/>
            <person name="Murat F."/>
            <person name="Fuchs J."/>
            <person name="Jenkins J."/>
            <person name="Haas F.B."/>
            <person name="Piednoel M."/>
            <person name="Gundlach H."/>
            <person name="Van Bel M."/>
            <person name="Meyberg R."/>
            <person name="Vives C."/>
            <person name="Morata J."/>
            <person name="Symeonidi A."/>
            <person name="Hiss M."/>
            <person name="Muchero W."/>
            <person name="Kamisugi Y."/>
            <person name="Saleh O."/>
            <person name="Blanc G."/>
            <person name="Decker E.L."/>
            <person name="van Gessel N."/>
            <person name="Grimwood J."/>
            <person name="Hayes R.D."/>
            <person name="Graham S.W."/>
            <person name="Gunter L.E."/>
            <person name="McDaniel S.F."/>
            <person name="Hoernstein S.N.W."/>
            <person name="Larsson A."/>
            <person name="Li F.W."/>
            <person name="Perroud P.F."/>
            <person name="Phillips J."/>
            <person name="Ranjan P."/>
            <person name="Rokshar D.S."/>
            <person name="Rothfels C.J."/>
            <person name="Schneider L."/>
            <person name="Shu S."/>
            <person name="Stevenson D.W."/>
            <person name="Thummler F."/>
            <person name="Tillich M."/>
            <person name="Villarreal Aguilar J.C."/>
            <person name="Widiez T."/>
            <person name="Wong G.K."/>
            <person name="Wymore A."/>
            <person name="Zhang Y."/>
            <person name="Zimmer A.D."/>
            <person name="Quatrano R.S."/>
            <person name="Mayer K.F.X."/>
            <person name="Goodstein D."/>
            <person name="Casacuberta J.M."/>
            <person name="Vandepoele K."/>
            <person name="Reski R."/>
            <person name="Cuming A.C."/>
            <person name="Tuskan G.A."/>
            <person name="Maumus F."/>
            <person name="Salse J."/>
            <person name="Schmutz J."/>
            <person name="Rensing S.A."/>
        </authorList>
    </citation>
    <scope>NUCLEOTIDE SEQUENCE [LARGE SCALE GENOMIC DNA]</scope>
    <source>
        <strain evidence="2 3">cv. Gransden 2004</strain>
    </source>
</reference>
<sequence>MNELLRGIGCWSRSWVTASSPHWFLPPFAP</sequence>
<evidence type="ECO:0000313" key="3">
    <source>
        <dbReference type="Proteomes" id="UP000006727"/>
    </source>
</evidence>